<sequence length="888" mass="102280">MVKADIDGSWDVSPTGPFIDSMFPVRHSDINDTYDELVRNRVYDKTSEQWRTLPTHEKAEAEYNAPFVQVAEAIRKAYSSTKYDGIPYRSMWVGRHSVAPKSTDRNASLVRPDVLNFLGMEGDVVKWDSLMNGLDDEFELQAVAAWWLRINVVVDIEPFENEDLLKRVYQLVGYLREALREQLDRRFVPGLLLARRQLAVWVADRSGVFGTHTTFDIHKEPKRFIQVILGCSTLHPERLGWDTTMRLCSNPSAREPKYVYSFHKDVAFETYSSNTYTRHWVIEMPSNEDQNKRELFMTSRVLSLSKAGYMQGRASVVWAAWKVEDLKTPGPHKIFVLKQCWRPAGATREAEMYPDRKEALENHIGRVYSSEDVHVEGVKISTKSFVRCNLKYLPPPKNPILNRNGKREAEVGSFEPYLFITKDSDKLIFESVTAKRPNWRVQTRILLEDYGWPLHQFRDLSELVMVVLNAVQALQFLYLQAMTIQRDISIGNILICLDDSGHSRGCLIDLDHAIKTTDVKPTILTRARAATSPVELKVARLILQIRTDQACTDNAAFVLEFLKDWYFYYEAILKLNPQLAEKDLITPGDLGFLEKVRKLSHLSLAPADDPQVSEIPDYSTQSFSFSATLPFASPEVLTERRTFTHQKQSKITLRGSIHDIIHDLEALFWCVTYICVTHEGPGGRRRTELQPDYIEEHPDANKDLCRINYYFFSSKDQTELAHNKSMLFQYNEYESHVITQFHPYFEPLKGLMKQWWRILLTAHEFPIFEAAHDWLITALKEAFKMLKDQAPMIASEESREVDKFRKKDLSDLSFVTSVHDDDDDRPIWDTSMSPSNDASLKGNYKEEVEPSTPTRSPKKSRTSHGPGLRTTGQMVADIDDYDPFQNSA</sequence>
<dbReference type="AlphaFoldDB" id="A0A8H5H1H3"/>
<reference evidence="3 4" key="1">
    <citation type="journal article" date="2020" name="ISME J.">
        <title>Uncovering the hidden diversity of litter-decomposition mechanisms in mushroom-forming fungi.</title>
        <authorList>
            <person name="Floudas D."/>
            <person name="Bentzer J."/>
            <person name="Ahren D."/>
            <person name="Johansson T."/>
            <person name="Persson P."/>
            <person name="Tunlid A."/>
        </authorList>
    </citation>
    <scope>NUCLEOTIDE SEQUENCE [LARGE SCALE GENOMIC DNA]</scope>
    <source>
        <strain evidence="3 4">CBS 661.87</strain>
    </source>
</reference>
<gene>
    <name evidence="3" type="ORF">D9615_008982</name>
</gene>
<dbReference type="Proteomes" id="UP000565441">
    <property type="component" value="Unassembled WGS sequence"/>
</dbReference>
<proteinExistence type="predicted"/>
<dbReference type="PANTHER" id="PTHR38248">
    <property type="entry name" value="FUNK1 6"/>
    <property type="match status" value="1"/>
</dbReference>
<dbReference type="SUPFAM" id="SSF56112">
    <property type="entry name" value="Protein kinase-like (PK-like)"/>
    <property type="match status" value="1"/>
</dbReference>
<keyword evidence="4" id="KW-1185">Reference proteome</keyword>
<evidence type="ECO:0000256" key="1">
    <source>
        <dbReference type="SAM" id="MobiDB-lite"/>
    </source>
</evidence>
<protein>
    <recommendedName>
        <fullName evidence="2">Fungal-type protein kinase domain-containing protein</fullName>
    </recommendedName>
</protein>
<dbReference type="PANTHER" id="PTHR38248:SF2">
    <property type="entry name" value="FUNK1 11"/>
    <property type="match status" value="1"/>
</dbReference>
<evidence type="ECO:0000259" key="2">
    <source>
        <dbReference type="Pfam" id="PF17667"/>
    </source>
</evidence>
<evidence type="ECO:0000313" key="4">
    <source>
        <dbReference type="Proteomes" id="UP000565441"/>
    </source>
</evidence>
<dbReference type="OrthoDB" id="312874at2759"/>
<accession>A0A8H5H1H3</accession>
<comment type="caution">
    <text evidence="3">The sequence shown here is derived from an EMBL/GenBank/DDBJ whole genome shotgun (WGS) entry which is preliminary data.</text>
</comment>
<feature type="domain" description="Fungal-type protein kinase" evidence="2">
    <location>
        <begin position="143"/>
        <end position="528"/>
    </location>
</feature>
<feature type="region of interest" description="Disordered" evidence="1">
    <location>
        <begin position="825"/>
        <end position="888"/>
    </location>
</feature>
<dbReference type="EMBL" id="JAACJP010000035">
    <property type="protein sequence ID" value="KAF5374670.1"/>
    <property type="molecule type" value="Genomic_DNA"/>
</dbReference>
<organism evidence="3 4">
    <name type="scientific">Tricholomella constricta</name>
    <dbReference type="NCBI Taxonomy" id="117010"/>
    <lineage>
        <taxon>Eukaryota</taxon>
        <taxon>Fungi</taxon>
        <taxon>Dikarya</taxon>
        <taxon>Basidiomycota</taxon>
        <taxon>Agaricomycotina</taxon>
        <taxon>Agaricomycetes</taxon>
        <taxon>Agaricomycetidae</taxon>
        <taxon>Agaricales</taxon>
        <taxon>Tricholomatineae</taxon>
        <taxon>Lyophyllaceae</taxon>
        <taxon>Tricholomella</taxon>
    </lineage>
</organism>
<dbReference type="Pfam" id="PF17667">
    <property type="entry name" value="Pkinase_fungal"/>
    <property type="match status" value="1"/>
</dbReference>
<dbReference type="InterPro" id="IPR011009">
    <property type="entry name" value="Kinase-like_dom_sf"/>
</dbReference>
<evidence type="ECO:0000313" key="3">
    <source>
        <dbReference type="EMBL" id="KAF5374670.1"/>
    </source>
</evidence>
<name>A0A8H5H1H3_9AGAR</name>
<dbReference type="InterPro" id="IPR040976">
    <property type="entry name" value="Pkinase_fungal"/>
</dbReference>